<dbReference type="SUPFAM" id="SSF48295">
    <property type="entry name" value="TrpR-like"/>
    <property type="match status" value="1"/>
</dbReference>
<gene>
    <name evidence="1" type="ORF">C5745_05765</name>
</gene>
<proteinExistence type="predicted"/>
<sequence>MKKERRKFSASFKAKVAIEAIKEQQTIQELAVKYELHPTQINTWKRNFWIMRNPFLPRRKARQRMTPKRRNFIPRLGSYRYRWIS</sequence>
<organism evidence="1 2">
    <name type="scientific">Sphingobacterium haloxyli</name>
    <dbReference type="NCBI Taxonomy" id="2100533"/>
    <lineage>
        <taxon>Bacteria</taxon>
        <taxon>Pseudomonadati</taxon>
        <taxon>Bacteroidota</taxon>
        <taxon>Sphingobacteriia</taxon>
        <taxon>Sphingobacteriales</taxon>
        <taxon>Sphingobacteriaceae</taxon>
        <taxon>Sphingobacterium</taxon>
    </lineage>
</organism>
<dbReference type="RefSeq" id="WP_105716045.1">
    <property type="nucleotide sequence ID" value="NZ_PVBQ01000004.1"/>
</dbReference>
<name>A0A2S9J5E3_9SPHI</name>
<dbReference type="InterPro" id="IPR036388">
    <property type="entry name" value="WH-like_DNA-bd_sf"/>
</dbReference>
<keyword evidence="2" id="KW-1185">Reference proteome</keyword>
<dbReference type="Gene3D" id="1.10.10.10">
    <property type="entry name" value="Winged helix-like DNA-binding domain superfamily/Winged helix DNA-binding domain"/>
    <property type="match status" value="1"/>
</dbReference>
<evidence type="ECO:0000313" key="1">
    <source>
        <dbReference type="EMBL" id="PRD48018.1"/>
    </source>
</evidence>
<dbReference type="GO" id="GO:0004803">
    <property type="term" value="F:transposase activity"/>
    <property type="evidence" value="ECO:0007669"/>
    <property type="project" value="InterPro"/>
</dbReference>
<protein>
    <recommendedName>
        <fullName evidence="3">Transposase</fullName>
    </recommendedName>
</protein>
<comment type="caution">
    <text evidence="1">The sequence shown here is derived from an EMBL/GenBank/DDBJ whole genome shotgun (WGS) entry which is preliminary data.</text>
</comment>
<dbReference type="InterPro" id="IPR002514">
    <property type="entry name" value="Transposase_8"/>
</dbReference>
<evidence type="ECO:0008006" key="3">
    <source>
        <dbReference type="Google" id="ProtNLM"/>
    </source>
</evidence>
<reference evidence="1 2" key="1">
    <citation type="submission" date="2018-02" db="EMBL/GenBank/DDBJ databases">
        <title>The draft genome of Sphingobacterium sp. 5JN-11.</title>
        <authorList>
            <person name="Liu L."/>
            <person name="Li L."/>
            <person name="Liang L."/>
            <person name="Zhang X."/>
            <person name="Wang T."/>
        </authorList>
    </citation>
    <scope>NUCLEOTIDE SEQUENCE [LARGE SCALE GENOMIC DNA]</scope>
    <source>
        <strain evidence="1 2">5JN-11</strain>
    </source>
</reference>
<dbReference type="Pfam" id="PF01527">
    <property type="entry name" value="HTH_Tnp_1"/>
    <property type="match status" value="1"/>
</dbReference>
<dbReference type="GO" id="GO:0006313">
    <property type="term" value="P:DNA transposition"/>
    <property type="evidence" value="ECO:0007669"/>
    <property type="project" value="InterPro"/>
</dbReference>
<dbReference type="EMBL" id="PVBQ01000004">
    <property type="protein sequence ID" value="PRD48018.1"/>
    <property type="molecule type" value="Genomic_DNA"/>
</dbReference>
<dbReference type="AlphaFoldDB" id="A0A2S9J5E3"/>
<dbReference type="OrthoDB" id="291972at2"/>
<dbReference type="Proteomes" id="UP000239711">
    <property type="component" value="Unassembled WGS sequence"/>
</dbReference>
<evidence type="ECO:0000313" key="2">
    <source>
        <dbReference type="Proteomes" id="UP000239711"/>
    </source>
</evidence>
<accession>A0A2S9J5E3</accession>
<dbReference type="GO" id="GO:0043565">
    <property type="term" value="F:sequence-specific DNA binding"/>
    <property type="evidence" value="ECO:0007669"/>
    <property type="project" value="InterPro"/>
</dbReference>
<dbReference type="InterPro" id="IPR010921">
    <property type="entry name" value="Trp_repressor/repl_initiator"/>
</dbReference>